<dbReference type="InterPro" id="IPR016024">
    <property type="entry name" value="ARM-type_fold"/>
</dbReference>
<accession>A0ABP8W0Z1</accession>
<name>A0ABP8W0Z1_9MICO</name>
<organism evidence="2 3">
    <name type="scientific">Frondihabitans cladoniiphilus</name>
    <dbReference type="NCBI Taxonomy" id="715785"/>
    <lineage>
        <taxon>Bacteria</taxon>
        <taxon>Bacillati</taxon>
        <taxon>Actinomycetota</taxon>
        <taxon>Actinomycetes</taxon>
        <taxon>Micrococcales</taxon>
        <taxon>Microbacteriaceae</taxon>
        <taxon>Frondihabitans</taxon>
    </lineage>
</organism>
<feature type="compositionally biased region" description="Basic and acidic residues" evidence="1">
    <location>
        <begin position="375"/>
        <end position="394"/>
    </location>
</feature>
<dbReference type="EMBL" id="BAABLM010000003">
    <property type="protein sequence ID" value="GAA4675993.1"/>
    <property type="molecule type" value="Genomic_DNA"/>
</dbReference>
<proteinExistence type="predicted"/>
<evidence type="ECO:0008006" key="4">
    <source>
        <dbReference type="Google" id="ProtNLM"/>
    </source>
</evidence>
<comment type="caution">
    <text evidence="2">The sequence shown here is derived from an EMBL/GenBank/DDBJ whole genome shotgun (WGS) entry which is preliminary data.</text>
</comment>
<evidence type="ECO:0000256" key="1">
    <source>
        <dbReference type="SAM" id="MobiDB-lite"/>
    </source>
</evidence>
<feature type="region of interest" description="Disordered" evidence="1">
    <location>
        <begin position="305"/>
        <end position="408"/>
    </location>
</feature>
<gene>
    <name evidence="2" type="ORF">GCM10025780_20730</name>
</gene>
<protein>
    <recommendedName>
        <fullName evidence="4">Leucine rich repeat variant</fullName>
    </recommendedName>
</protein>
<dbReference type="Proteomes" id="UP001501295">
    <property type="component" value="Unassembled WGS sequence"/>
</dbReference>
<dbReference type="InterPro" id="IPR011989">
    <property type="entry name" value="ARM-like"/>
</dbReference>
<keyword evidence="3" id="KW-1185">Reference proteome</keyword>
<reference evidence="3" key="1">
    <citation type="journal article" date="2019" name="Int. J. Syst. Evol. Microbiol.">
        <title>The Global Catalogue of Microorganisms (GCM) 10K type strain sequencing project: providing services to taxonomists for standard genome sequencing and annotation.</title>
        <authorList>
            <consortium name="The Broad Institute Genomics Platform"/>
            <consortium name="The Broad Institute Genome Sequencing Center for Infectious Disease"/>
            <person name="Wu L."/>
            <person name="Ma J."/>
        </authorList>
    </citation>
    <scope>NUCLEOTIDE SEQUENCE [LARGE SCALE GENOMIC DNA]</scope>
    <source>
        <strain evidence="3">JCM 18956</strain>
    </source>
</reference>
<evidence type="ECO:0000313" key="3">
    <source>
        <dbReference type="Proteomes" id="UP001501295"/>
    </source>
</evidence>
<sequence>MAKQETVAWAITQARSTNDPDVLSRLATHRSPRVRDAVAANVASTDELILALSRDQHPIVLLTATLNAATRPNVDRELAQSENGNIRMVLANKYRFSRDSLPWDVQWKLAQDEKRVVRERTAESTNFADVFEHCMSDPDALVRASCARNPRADSNYLERLLRDTRAEVRASVAGGWHGRLGSAPTPDQLTRLAKDKSALVRYNVACRHMAPRAVWEELANDSDEMIRNEADRKLRGEGLPSEADVALLQPISPLGFDSLGRDLVFQLFEGEPFDEPPAGSASLISTVEPRSRWWSRTRLPNLLISPTEHQQIEDTHPRPSPPLPRARQRRLAQRARRPSAGPPRSDAARRAADDAQEREEPRLPKGDGALITHLLVREGGLEPPRPHEHTDLNRARLPIPPLAPTRKR</sequence>
<feature type="compositionally biased region" description="Pro residues" evidence="1">
    <location>
        <begin position="398"/>
        <end position="408"/>
    </location>
</feature>
<dbReference type="Gene3D" id="1.25.10.10">
    <property type="entry name" value="Leucine-rich Repeat Variant"/>
    <property type="match status" value="1"/>
</dbReference>
<evidence type="ECO:0000313" key="2">
    <source>
        <dbReference type="EMBL" id="GAA4675993.1"/>
    </source>
</evidence>
<dbReference type="SUPFAM" id="SSF48371">
    <property type="entry name" value="ARM repeat"/>
    <property type="match status" value="1"/>
</dbReference>
<feature type="compositionally biased region" description="Basic residues" evidence="1">
    <location>
        <begin position="326"/>
        <end position="337"/>
    </location>
</feature>
<feature type="compositionally biased region" description="Basic and acidic residues" evidence="1">
    <location>
        <begin position="346"/>
        <end position="365"/>
    </location>
</feature>